<gene>
    <name evidence="2" type="primary">frc_0</name>
    <name evidence="2" type="ORF">LOC62_02G002763</name>
</gene>
<dbReference type="Proteomes" id="UP000827549">
    <property type="component" value="Chromosome 2"/>
</dbReference>
<evidence type="ECO:0000256" key="1">
    <source>
        <dbReference type="ARBA" id="ARBA00008383"/>
    </source>
</evidence>
<dbReference type="GO" id="GO:0003824">
    <property type="term" value="F:catalytic activity"/>
    <property type="evidence" value="ECO:0007669"/>
    <property type="project" value="InterPro"/>
</dbReference>
<dbReference type="EMBL" id="CP086715">
    <property type="protein sequence ID" value="WOO79235.1"/>
    <property type="molecule type" value="Genomic_DNA"/>
</dbReference>
<accession>A0AAF0Y2X5</accession>
<organism evidence="2 3">
    <name type="scientific">Vanrija pseudolonga</name>
    <dbReference type="NCBI Taxonomy" id="143232"/>
    <lineage>
        <taxon>Eukaryota</taxon>
        <taxon>Fungi</taxon>
        <taxon>Dikarya</taxon>
        <taxon>Basidiomycota</taxon>
        <taxon>Agaricomycotina</taxon>
        <taxon>Tremellomycetes</taxon>
        <taxon>Trichosporonales</taxon>
        <taxon>Trichosporonaceae</taxon>
        <taxon>Vanrija</taxon>
    </lineage>
</organism>
<dbReference type="AlphaFoldDB" id="A0AAF0Y2X5"/>
<dbReference type="RefSeq" id="XP_062625267.1">
    <property type="nucleotide sequence ID" value="XM_062769283.1"/>
</dbReference>
<dbReference type="PANTHER" id="PTHR48229:SF2">
    <property type="entry name" value="CAIB_BAIF FAMILY PROTEIN"/>
    <property type="match status" value="1"/>
</dbReference>
<dbReference type="Gene3D" id="3.40.50.10540">
    <property type="entry name" value="Crotonobetainyl-coa:carnitine coa-transferase, domain 1"/>
    <property type="match status" value="1"/>
</dbReference>
<dbReference type="InterPro" id="IPR003673">
    <property type="entry name" value="CoA-Trfase_fam_III"/>
</dbReference>
<proteinExistence type="inferred from homology"/>
<comment type="similarity">
    <text evidence="1">Belongs to the CoA-transferase III family.</text>
</comment>
<evidence type="ECO:0000313" key="3">
    <source>
        <dbReference type="Proteomes" id="UP000827549"/>
    </source>
</evidence>
<dbReference type="SUPFAM" id="SSF89796">
    <property type="entry name" value="CoA-transferase family III (CaiB/BaiF)"/>
    <property type="match status" value="2"/>
</dbReference>
<evidence type="ECO:0000313" key="2">
    <source>
        <dbReference type="EMBL" id="WOO79235.1"/>
    </source>
</evidence>
<dbReference type="Pfam" id="PF02515">
    <property type="entry name" value="CoA_transf_3"/>
    <property type="match status" value="1"/>
</dbReference>
<protein>
    <submittedName>
        <fullName evidence="2">Formyl-CoA:oxalate CoA-transferase</fullName>
    </submittedName>
</protein>
<dbReference type="InterPro" id="IPR052985">
    <property type="entry name" value="CoA-trans_III_biosynth/detox"/>
</dbReference>
<reference evidence="2" key="1">
    <citation type="submission" date="2023-10" db="EMBL/GenBank/DDBJ databases">
        <authorList>
            <person name="Noh H."/>
        </authorList>
    </citation>
    <scope>NUCLEOTIDE SEQUENCE</scope>
    <source>
        <strain evidence="2">DUCC4014</strain>
    </source>
</reference>
<keyword evidence="3" id="KW-1185">Reference proteome</keyword>
<dbReference type="InterPro" id="IPR023606">
    <property type="entry name" value="CoA-Trfase_III_dom_1_sf"/>
</dbReference>
<dbReference type="GeneID" id="87806010"/>
<sequence>MTSPNSVVAGARGVMEGLLSDPRLHIPDEIAARAQRDVTFVGNPDPFLPVPFRIAEALAGLKGVEAAFAGAIAEQRGLSPGKAAIDVEQSALFMFSTFLARINGKVPNDPSLTHGGRPVKDTDIHHSFKNRYRQLATNCYRTKDGRYYYTHGSLDARATMRILGMDPDRTDLVETKDILQAYGEAVGKFTAAELDEKIQAAGLPGAICLSVDEFLASEQGKAIADAPVYELTSAPGPKVSWPAIAPNTKPQALTGIKVLDLTRVIAGPAIGRGLADHGATVLRVTSPNLPDLQGIVPDLHAGKYSAYIDLDAAEGRETLASLVRDADVLIDGYRPGALERRGFGRDAVRKLNPSLVYVRENCYGWRGPWAGRAGWQQIADAVSGVSARYADKLGHPGEAIQPIFPSADYGSGVAGLVGTMQALYERARSGGVFDLDVSLCYYNLWELSLGLYDDAVWERIRPSAPVRHNWDVVMMLGGVGPSLRAQRPSLFTRDDFWQVLPAPTYGPEGKVRILRPVVKFEHLPVLVSKGPSQNGDDAAAWPASST</sequence>
<dbReference type="PANTHER" id="PTHR48229">
    <property type="entry name" value="CAIB/BAIF FAMILY ENZYME (AFU_ORTHOLOGUE AFUA_1G05360)-RELATED"/>
    <property type="match status" value="1"/>
</dbReference>
<name>A0AAF0Y2X5_9TREE</name>